<dbReference type="HOGENOM" id="CLU_1638267_0_0_1"/>
<gene>
    <name evidence="2" type="ORF">SELMODRAFT_419130</name>
</gene>
<dbReference type="Gramene" id="EFJ19322">
    <property type="protein sequence ID" value="EFJ19322"/>
    <property type="gene ID" value="SELMODRAFT_419130"/>
</dbReference>
<dbReference type="InParanoid" id="D8S7Y1"/>
<keyword evidence="3" id="KW-1185">Reference proteome</keyword>
<keyword evidence="1" id="KW-0472">Membrane</keyword>
<dbReference type="AlphaFoldDB" id="D8S7Y1"/>
<dbReference type="KEGG" id="smo:SELMODRAFT_419130"/>
<evidence type="ECO:0000313" key="3">
    <source>
        <dbReference type="Proteomes" id="UP000001514"/>
    </source>
</evidence>
<reference evidence="2 3" key="1">
    <citation type="journal article" date="2011" name="Science">
        <title>The Selaginella genome identifies genetic changes associated with the evolution of vascular plants.</title>
        <authorList>
            <person name="Banks J.A."/>
            <person name="Nishiyama T."/>
            <person name="Hasebe M."/>
            <person name="Bowman J.L."/>
            <person name="Gribskov M."/>
            <person name="dePamphilis C."/>
            <person name="Albert V.A."/>
            <person name="Aono N."/>
            <person name="Aoyama T."/>
            <person name="Ambrose B.A."/>
            <person name="Ashton N.W."/>
            <person name="Axtell M.J."/>
            <person name="Barker E."/>
            <person name="Barker M.S."/>
            <person name="Bennetzen J.L."/>
            <person name="Bonawitz N.D."/>
            <person name="Chapple C."/>
            <person name="Cheng C."/>
            <person name="Correa L.G."/>
            <person name="Dacre M."/>
            <person name="DeBarry J."/>
            <person name="Dreyer I."/>
            <person name="Elias M."/>
            <person name="Engstrom E.M."/>
            <person name="Estelle M."/>
            <person name="Feng L."/>
            <person name="Finet C."/>
            <person name="Floyd S.K."/>
            <person name="Frommer W.B."/>
            <person name="Fujita T."/>
            <person name="Gramzow L."/>
            <person name="Gutensohn M."/>
            <person name="Harholt J."/>
            <person name="Hattori M."/>
            <person name="Heyl A."/>
            <person name="Hirai T."/>
            <person name="Hiwatashi Y."/>
            <person name="Ishikawa M."/>
            <person name="Iwata M."/>
            <person name="Karol K.G."/>
            <person name="Koehler B."/>
            <person name="Kolukisaoglu U."/>
            <person name="Kubo M."/>
            <person name="Kurata T."/>
            <person name="Lalonde S."/>
            <person name="Li K."/>
            <person name="Li Y."/>
            <person name="Litt A."/>
            <person name="Lyons E."/>
            <person name="Manning G."/>
            <person name="Maruyama T."/>
            <person name="Michael T.P."/>
            <person name="Mikami K."/>
            <person name="Miyazaki S."/>
            <person name="Morinaga S."/>
            <person name="Murata T."/>
            <person name="Mueller-Roeber B."/>
            <person name="Nelson D.R."/>
            <person name="Obara M."/>
            <person name="Oguri Y."/>
            <person name="Olmstead R.G."/>
            <person name="Onodera N."/>
            <person name="Petersen B.L."/>
            <person name="Pils B."/>
            <person name="Prigge M."/>
            <person name="Rensing S.A."/>
            <person name="Riano-Pachon D.M."/>
            <person name="Roberts A.W."/>
            <person name="Sato Y."/>
            <person name="Scheller H.V."/>
            <person name="Schulz B."/>
            <person name="Schulz C."/>
            <person name="Shakirov E.V."/>
            <person name="Shibagaki N."/>
            <person name="Shinohara N."/>
            <person name="Shippen D.E."/>
            <person name="Soerensen I."/>
            <person name="Sotooka R."/>
            <person name="Sugimoto N."/>
            <person name="Sugita M."/>
            <person name="Sumikawa N."/>
            <person name="Tanurdzic M."/>
            <person name="Theissen G."/>
            <person name="Ulvskov P."/>
            <person name="Wakazuki S."/>
            <person name="Weng J.K."/>
            <person name="Willats W.W."/>
            <person name="Wipf D."/>
            <person name="Wolf P.G."/>
            <person name="Yang L."/>
            <person name="Zimmer A.D."/>
            <person name="Zhu Q."/>
            <person name="Mitros T."/>
            <person name="Hellsten U."/>
            <person name="Loque D."/>
            <person name="Otillar R."/>
            <person name="Salamov A."/>
            <person name="Schmutz J."/>
            <person name="Shapiro H."/>
            <person name="Lindquist E."/>
            <person name="Lucas S."/>
            <person name="Rokhsar D."/>
            <person name="Grigoriev I.V."/>
        </authorList>
    </citation>
    <scope>NUCLEOTIDE SEQUENCE [LARGE SCALE GENOMIC DNA]</scope>
</reference>
<protein>
    <submittedName>
        <fullName evidence="2">Uncharacterized protein</fullName>
    </submittedName>
</protein>
<dbReference type="Proteomes" id="UP000001514">
    <property type="component" value="Unassembled WGS sequence"/>
</dbReference>
<evidence type="ECO:0000256" key="1">
    <source>
        <dbReference type="SAM" id="Phobius"/>
    </source>
</evidence>
<accession>D8S7Y1</accession>
<name>D8S7Y1_SELML</name>
<keyword evidence="1" id="KW-0812">Transmembrane</keyword>
<dbReference type="EMBL" id="GL377606">
    <property type="protein sequence ID" value="EFJ19322.1"/>
    <property type="molecule type" value="Genomic_DNA"/>
</dbReference>
<evidence type="ECO:0000313" key="2">
    <source>
        <dbReference type="EMBL" id="EFJ19322.1"/>
    </source>
</evidence>
<organism evidence="3">
    <name type="scientific">Selaginella moellendorffii</name>
    <name type="common">Spikemoss</name>
    <dbReference type="NCBI Taxonomy" id="88036"/>
    <lineage>
        <taxon>Eukaryota</taxon>
        <taxon>Viridiplantae</taxon>
        <taxon>Streptophyta</taxon>
        <taxon>Embryophyta</taxon>
        <taxon>Tracheophyta</taxon>
        <taxon>Lycopodiopsida</taxon>
        <taxon>Selaginellales</taxon>
        <taxon>Selaginellaceae</taxon>
        <taxon>Selaginella</taxon>
    </lineage>
</organism>
<keyword evidence="1" id="KW-1133">Transmembrane helix</keyword>
<sequence>MGTTVEAIMGKLQPREFNWMGLYLRGNTTCNKTFTFFSFLVEAMVEEIQSNGAMSKKVVHEEIQLDITVLDKTPLLKRKEINSKFPHMADRILECQLCKILASWPARQKTQFQYKVVLWKLCLYTPRTFVVLYLALFIVPSISCGVEWMVLYGGSIILVRIN</sequence>
<feature type="transmembrane region" description="Helical" evidence="1">
    <location>
        <begin position="130"/>
        <end position="159"/>
    </location>
</feature>
<proteinExistence type="predicted"/>